<sequence length="246" mass="27091">MGPRFTANANPDCTLLDGTATDITAVRANTHHEDDMAMELLRPFECLEGLYDIRDDDTLSDTDSSLVGGSLNIERGTSASCIPLAAAAEIEQKRLCSINILIFKHVLGWMDPFQSHQEAVFTELGRNAAVVRSAWDDKMVGVIVEGETAKLLIYTKGGTFDIPGLIKPTPPPPPPPQTSYDRIKEDTIIPITRKRSSGTRTRRSEFWPRTKGLSAAAGELGEKMKRCKYRMEKILAKPSIEEGDGE</sequence>
<accession>A0A1B9GS94</accession>
<dbReference type="AlphaFoldDB" id="A0A1B9GS94"/>
<gene>
    <name evidence="1" type="ORF">I316_04235</name>
</gene>
<dbReference type="Proteomes" id="UP000092666">
    <property type="component" value="Unassembled WGS sequence"/>
</dbReference>
<evidence type="ECO:0000313" key="2">
    <source>
        <dbReference type="Proteomes" id="UP000092666"/>
    </source>
</evidence>
<name>A0A1B9GS94_9TREE</name>
<keyword evidence="2" id="KW-1185">Reference proteome</keyword>
<proteinExistence type="predicted"/>
<evidence type="ECO:0000313" key="1">
    <source>
        <dbReference type="EMBL" id="OCF33893.1"/>
    </source>
</evidence>
<protein>
    <submittedName>
        <fullName evidence="1">Uncharacterized protein</fullName>
    </submittedName>
</protein>
<organism evidence="1 2">
    <name type="scientific">Kwoniella heveanensis BCC8398</name>
    <dbReference type="NCBI Taxonomy" id="1296120"/>
    <lineage>
        <taxon>Eukaryota</taxon>
        <taxon>Fungi</taxon>
        <taxon>Dikarya</taxon>
        <taxon>Basidiomycota</taxon>
        <taxon>Agaricomycotina</taxon>
        <taxon>Tremellomycetes</taxon>
        <taxon>Tremellales</taxon>
        <taxon>Cryptococcaceae</taxon>
        <taxon>Kwoniella</taxon>
    </lineage>
</organism>
<reference evidence="2" key="2">
    <citation type="submission" date="2013-12" db="EMBL/GenBank/DDBJ databases">
        <title>Evolution of pathogenesis and genome organization in the Tremellales.</title>
        <authorList>
            <person name="Cuomo C."/>
            <person name="Litvintseva A."/>
            <person name="Heitman J."/>
            <person name="Chen Y."/>
            <person name="Sun S."/>
            <person name="Springer D."/>
            <person name="Dromer F."/>
            <person name="Young S."/>
            <person name="Zeng Q."/>
            <person name="Chapman S."/>
            <person name="Gujja S."/>
            <person name="Saif S."/>
            <person name="Birren B."/>
        </authorList>
    </citation>
    <scope>NUCLEOTIDE SEQUENCE [LARGE SCALE GENOMIC DNA]</scope>
    <source>
        <strain evidence="2">BCC8398</strain>
    </source>
</reference>
<reference evidence="1 2" key="1">
    <citation type="submission" date="2013-07" db="EMBL/GenBank/DDBJ databases">
        <title>The Genome Sequence of Cryptococcus heveanensis BCC8398.</title>
        <authorList>
            <consortium name="The Broad Institute Genome Sequencing Platform"/>
            <person name="Cuomo C."/>
            <person name="Litvintseva A."/>
            <person name="Chen Y."/>
            <person name="Heitman J."/>
            <person name="Sun S."/>
            <person name="Springer D."/>
            <person name="Dromer F."/>
            <person name="Young S.K."/>
            <person name="Zeng Q."/>
            <person name="Gargeya S."/>
            <person name="Fitzgerald M."/>
            <person name="Abouelleil A."/>
            <person name="Alvarado L."/>
            <person name="Berlin A.M."/>
            <person name="Chapman S.B."/>
            <person name="Dewar J."/>
            <person name="Goldberg J."/>
            <person name="Griggs A."/>
            <person name="Gujja S."/>
            <person name="Hansen M."/>
            <person name="Howarth C."/>
            <person name="Imamovic A."/>
            <person name="Larimer J."/>
            <person name="McCowan C."/>
            <person name="Murphy C."/>
            <person name="Pearson M."/>
            <person name="Priest M."/>
            <person name="Roberts A."/>
            <person name="Saif S."/>
            <person name="Shea T."/>
            <person name="Sykes S."/>
            <person name="Wortman J."/>
            <person name="Nusbaum C."/>
            <person name="Birren B."/>
        </authorList>
    </citation>
    <scope>NUCLEOTIDE SEQUENCE [LARGE SCALE GENOMIC DNA]</scope>
    <source>
        <strain evidence="1 2">BCC8398</strain>
    </source>
</reference>
<dbReference type="EMBL" id="KI669502">
    <property type="protein sequence ID" value="OCF33893.1"/>
    <property type="molecule type" value="Genomic_DNA"/>
</dbReference>